<keyword evidence="4 6" id="KW-0175">Coiled coil</keyword>
<gene>
    <name evidence="9" type="ORF">DV515_00012166</name>
</gene>
<protein>
    <recommendedName>
        <fullName evidence="2">Geranylgeranyl transferase type-1 subunit beta</fullName>
        <ecNumber evidence="1">2.5.1.59</ecNumber>
    </recommendedName>
    <alternativeName>
        <fullName evidence="5">Geranylgeranyl transferase type I subunit beta</fullName>
    </alternativeName>
</protein>
<evidence type="ECO:0000256" key="3">
    <source>
        <dbReference type="ARBA" id="ARBA00022737"/>
    </source>
</evidence>
<dbReference type="InterPro" id="IPR039902">
    <property type="entry name" value="CCDC148/CCDC112"/>
</dbReference>
<evidence type="ECO:0000259" key="8">
    <source>
        <dbReference type="Pfam" id="PF00432"/>
    </source>
</evidence>
<keyword evidence="3" id="KW-0677">Repeat</keyword>
<dbReference type="CDD" id="cd02895">
    <property type="entry name" value="GGTase-I"/>
    <property type="match status" value="1"/>
</dbReference>
<dbReference type="InterPro" id="IPR041960">
    <property type="entry name" value="GGTase_I_beta"/>
</dbReference>
<organism evidence="9 10">
    <name type="scientific">Chloebia gouldiae</name>
    <name type="common">Gouldian finch</name>
    <name type="synonym">Erythrura gouldiae</name>
    <dbReference type="NCBI Taxonomy" id="44316"/>
    <lineage>
        <taxon>Eukaryota</taxon>
        <taxon>Metazoa</taxon>
        <taxon>Chordata</taxon>
        <taxon>Craniata</taxon>
        <taxon>Vertebrata</taxon>
        <taxon>Euteleostomi</taxon>
        <taxon>Archelosauria</taxon>
        <taxon>Archosauria</taxon>
        <taxon>Dinosauria</taxon>
        <taxon>Saurischia</taxon>
        <taxon>Theropoda</taxon>
        <taxon>Coelurosauria</taxon>
        <taxon>Aves</taxon>
        <taxon>Neognathae</taxon>
        <taxon>Neoaves</taxon>
        <taxon>Telluraves</taxon>
        <taxon>Australaves</taxon>
        <taxon>Passeriformes</taxon>
        <taxon>Passeroidea</taxon>
        <taxon>Passeridae</taxon>
        <taxon>Chloebia</taxon>
    </lineage>
</organism>
<feature type="domain" description="Prenyltransferase alpha-alpha toroid" evidence="8">
    <location>
        <begin position="451"/>
        <end position="656"/>
    </location>
</feature>
<evidence type="ECO:0000256" key="7">
    <source>
        <dbReference type="SAM" id="MobiDB-lite"/>
    </source>
</evidence>
<sequence length="833" mass="96278">MAALAPALAAAAGRLQNESCSSTAGAGRQVQSWKIKSERAKKVEFIRTAEKLKAQLANIEKEKTGHLYNRNNDFRVEYRLLEELEHSMTVSRKMEKAKILQQLSKIQNNVKRLQQQLKDVKPTPEFVGKIKEIMEEIENAINAFKEEQRQIYQQLLKEEKAVINELSLFERKVELWALGSSTAEKVWKLPSARITVDKTLENHLPEEVIEFERFLQRTGGRQGGWDDYDHQYFLKIRTKYRGRLSYMDEALKHLSGKTKEDIEQHDKWYQEYVILHERKKESIKKWKEKQQQEKERNLKEKEKSEKMLKERWLQHEEAQKQKAEEERKRKQATVEVWKKQKVVAFAIDQASQLKLEEKTKKQQKERQSHIKLLLERNTLQKKVKEELEKLENEKKEETEKEGRKKIAAEEISKFHEHVEVRVTKDRSSKGWEERRQEVAPAGAGPLLRVSPRLTIAFFALSGLDMLDSLDVVNKDDIIEWIYSLQVLPTEDSESDYGTPAFKQAEVAFVAYVEIKYESLWIQRFFIFRDAIQSLQGYVCTSALAQGPGISHPYDSGHIAMTYTGLSCLVILGDDLSRVNKDAILAGLRALQLEDGSFCAVLEGSENDMRFVYCASCICYMLDNWSGMDMKKAIDYIRRSMSYDNGLAQGAGLESHGKNVKMFYIFQSGIDNAVEGGSTFCGIASLCLMGKLEEVFSEKELNRIRRWCIMRQQNGYHGRPNKPVDTCYSFWVGATLKLLNIFQYTNFEKNRNYILSTQDRLVGGFAKWPDSHPDALHAYFGICGLSLIGESGICKVHPALNVSTRASERLHHLHQIWKTRTLNSVQMTYTSLHD</sequence>
<dbReference type="AlphaFoldDB" id="A0A3L8S493"/>
<evidence type="ECO:0000313" key="9">
    <source>
        <dbReference type="EMBL" id="RLV97039.1"/>
    </source>
</evidence>
<proteinExistence type="predicted"/>
<evidence type="ECO:0000313" key="10">
    <source>
        <dbReference type="Proteomes" id="UP000276834"/>
    </source>
</evidence>
<evidence type="ECO:0000256" key="1">
    <source>
        <dbReference type="ARBA" id="ARBA00012700"/>
    </source>
</evidence>
<dbReference type="GO" id="GO:0004662">
    <property type="term" value="F:CAAX-protein geranylgeranyltransferase activity"/>
    <property type="evidence" value="ECO:0007669"/>
    <property type="project" value="UniProtKB-EC"/>
</dbReference>
<evidence type="ECO:0000256" key="2">
    <source>
        <dbReference type="ARBA" id="ARBA00020603"/>
    </source>
</evidence>
<dbReference type="PANTHER" id="PTHR21549">
    <property type="entry name" value="MUTATED IN BLADDER CANCER 1"/>
    <property type="match status" value="1"/>
</dbReference>
<dbReference type="Proteomes" id="UP000276834">
    <property type="component" value="Unassembled WGS sequence"/>
</dbReference>
<dbReference type="EMBL" id="QUSF01000063">
    <property type="protein sequence ID" value="RLV97039.1"/>
    <property type="molecule type" value="Genomic_DNA"/>
</dbReference>
<evidence type="ECO:0000256" key="4">
    <source>
        <dbReference type="ARBA" id="ARBA00023054"/>
    </source>
</evidence>
<dbReference type="GO" id="GO:0005953">
    <property type="term" value="C:CAAX-protein geranylgeranyltransferase complex"/>
    <property type="evidence" value="ECO:0007669"/>
    <property type="project" value="InterPro"/>
</dbReference>
<accession>A0A3L8S493</accession>
<dbReference type="Pfam" id="PF00432">
    <property type="entry name" value="Prenyltrans"/>
    <property type="match status" value="2"/>
</dbReference>
<feature type="coiled-coil region" evidence="6">
    <location>
        <begin position="96"/>
        <end position="154"/>
    </location>
</feature>
<evidence type="ECO:0000256" key="5">
    <source>
        <dbReference type="ARBA" id="ARBA00031713"/>
    </source>
</evidence>
<feature type="domain" description="Prenyltransferase alpha-alpha toroid" evidence="8">
    <location>
        <begin position="674"/>
        <end position="801"/>
    </location>
</feature>
<name>A0A3L8S493_CHLGU</name>
<reference evidence="9 10" key="1">
    <citation type="journal article" date="2018" name="Proc. R. Soc. B">
        <title>A non-coding region near Follistatin controls head colour polymorphism in the Gouldian finch.</title>
        <authorList>
            <person name="Toomey M.B."/>
            <person name="Marques C.I."/>
            <person name="Andrade P."/>
            <person name="Araujo P.M."/>
            <person name="Sabatino S."/>
            <person name="Gazda M.A."/>
            <person name="Afonso S."/>
            <person name="Lopes R.J."/>
            <person name="Corbo J.C."/>
            <person name="Carneiro M."/>
        </authorList>
    </citation>
    <scope>NUCLEOTIDE SEQUENCE [LARGE SCALE GENOMIC DNA]</scope>
    <source>
        <strain evidence="9">Red01</strain>
        <tissue evidence="9">Muscle</tissue>
    </source>
</reference>
<dbReference type="InterPro" id="IPR001330">
    <property type="entry name" value="Prenyltrans"/>
</dbReference>
<evidence type="ECO:0000256" key="6">
    <source>
        <dbReference type="SAM" id="Coils"/>
    </source>
</evidence>
<dbReference type="PANTHER" id="PTHR21549:SF0">
    <property type="entry name" value="COILED-COIL DOMAIN-CONTAINING PROTEIN 112"/>
    <property type="match status" value="1"/>
</dbReference>
<dbReference type="Gene3D" id="1.50.10.20">
    <property type="match status" value="1"/>
</dbReference>
<dbReference type="STRING" id="44316.ENSEGOP00005020384"/>
<dbReference type="SUPFAM" id="SSF48239">
    <property type="entry name" value="Terpenoid cyclases/Protein prenyltransferases"/>
    <property type="match status" value="1"/>
</dbReference>
<comment type="caution">
    <text evidence="9">The sequence shown here is derived from an EMBL/GenBank/DDBJ whole genome shotgun (WGS) entry which is preliminary data.</text>
</comment>
<keyword evidence="10" id="KW-1185">Reference proteome</keyword>
<dbReference type="InterPro" id="IPR008930">
    <property type="entry name" value="Terpenoid_cyclase/PrenylTrfase"/>
</dbReference>
<dbReference type="OrthoDB" id="24893at2759"/>
<feature type="region of interest" description="Disordered" evidence="7">
    <location>
        <begin position="291"/>
        <end position="330"/>
    </location>
</feature>
<feature type="compositionally biased region" description="Basic and acidic residues" evidence="7">
    <location>
        <begin position="291"/>
        <end position="328"/>
    </location>
</feature>
<dbReference type="EC" id="2.5.1.59" evidence="1"/>